<dbReference type="SUPFAM" id="SSF81301">
    <property type="entry name" value="Nucleotidyltransferase"/>
    <property type="match status" value="1"/>
</dbReference>
<evidence type="ECO:0000313" key="3">
    <source>
        <dbReference type="Proteomes" id="UP000256379"/>
    </source>
</evidence>
<dbReference type="AlphaFoldDB" id="A0A3D8IL03"/>
<protein>
    <recommendedName>
        <fullName evidence="1">RelA/SpoT domain-containing protein</fullName>
    </recommendedName>
</protein>
<dbReference type="EMBL" id="NXLQ01000010">
    <property type="protein sequence ID" value="RDU65803.1"/>
    <property type="molecule type" value="Genomic_DNA"/>
</dbReference>
<keyword evidence="3" id="KW-1185">Reference proteome</keyword>
<reference evidence="2 3" key="1">
    <citation type="submission" date="2018-04" db="EMBL/GenBank/DDBJ databases">
        <title>Novel Campyloabacter and Helicobacter Species and Strains.</title>
        <authorList>
            <person name="Mannion A.J."/>
            <person name="Shen Z."/>
            <person name="Fox J.G."/>
        </authorList>
    </citation>
    <scope>NUCLEOTIDE SEQUENCE [LARGE SCALE GENOMIC DNA]</scope>
    <source>
        <strain evidence="2 3">MIT 17-337</strain>
    </source>
</reference>
<dbReference type="Pfam" id="PF04607">
    <property type="entry name" value="RelA_SpoT"/>
    <property type="match status" value="1"/>
</dbReference>
<proteinExistence type="predicted"/>
<dbReference type="Proteomes" id="UP000256379">
    <property type="component" value="Unassembled WGS sequence"/>
</dbReference>
<accession>A0A3D8IL03</accession>
<evidence type="ECO:0000313" key="2">
    <source>
        <dbReference type="EMBL" id="RDU65803.1"/>
    </source>
</evidence>
<evidence type="ECO:0000259" key="1">
    <source>
        <dbReference type="SMART" id="SM00954"/>
    </source>
</evidence>
<organism evidence="2 3">
    <name type="scientific">Helicobacter didelphidarum</name>
    <dbReference type="NCBI Taxonomy" id="2040648"/>
    <lineage>
        <taxon>Bacteria</taxon>
        <taxon>Pseudomonadati</taxon>
        <taxon>Campylobacterota</taxon>
        <taxon>Epsilonproteobacteria</taxon>
        <taxon>Campylobacterales</taxon>
        <taxon>Helicobacteraceae</taxon>
        <taxon>Helicobacter</taxon>
    </lineage>
</organism>
<dbReference type="InterPro" id="IPR007685">
    <property type="entry name" value="RelA_SpoT"/>
</dbReference>
<dbReference type="GO" id="GO:0015969">
    <property type="term" value="P:guanosine tetraphosphate metabolic process"/>
    <property type="evidence" value="ECO:0007669"/>
    <property type="project" value="InterPro"/>
</dbReference>
<dbReference type="InterPro" id="IPR052366">
    <property type="entry name" value="GTP_Pyrophosphokinase"/>
</dbReference>
<feature type="domain" description="RelA/SpoT" evidence="1">
    <location>
        <begin position="62"/>
        <end position="177"/>
    </location>
</feature>
<gene>
    <name evidence="2" type="ORF">CQA53_05785</name>
</gene>
<name>A0A3D8IL03_9HELI</name>
<dbReference type="Gene3D" id="3.30.460.10">
    <property type="entry name" value="Beta Polymerase, domain 2"/>
    <property type="match status" value="1"/>
</dbReference>
<dbReference type="SMART" id="SM00954">
    <property type="entry name" value="RelA_SpoT"/>
    <property type="match status" value="1"/>
</dbReference>
<sequence>MISKTQLDKIGASIRQEEDNIINSNHKKIIDEWRNQHLYFKKILMDNINNLLKNNFTFSFSSRLKRYSSIKRKLRESSTRLTQMQDILGFRIVTDNNLQNVYMIKDILENSFKQNTEFIFDTVDDYIQQPKEDGYRCLHLIIKVQNRYYVEIQIKTKLQHLWATSLEVISTIKDKDFKHEYKNDQLNLFFKNISQIIDWHENYSSKMQITLKSKVKIIKILYSKYLKEIEVISKYSSNIKEVLDALKIDNKKIPKNIIFTLDVNRAIDAIEGKGSDNILKINAFDSEKEALTSYNQRELKRYKDGADIVLISSYSLDDLEKNYPNYYLDCDEFIRCIKDIAQQYTNSFERIIFRLLNLFF</sequence>
<dbReference type="InterPro" id="IPR043519">
    <property type="entry name" value="NT_sf"/>
</dbReference>
<dbReference type="RefSeq" id="WP_115543079.1">
    <property type="nucleotide sequence ID" value="NZ_NXLQ01000010.1"/>
</dbReference>
<dbReference type="PANTHER" id="PTHR47837">
    <property type="entry name" value="GTP PYROPHOSPHOKINASE YJBM"/>
    <property type="match status" value="1"/>
</dbReference>
<dbReference type="PANTHER" id="PTHR47837:SF1">
    <property type="entry name" value="GTP PYROPHOSPHOKINASE YJBM"/>
    <property type="match status" value="1"/>
</dbReference>
<comment type="caution">
    <text evidence="2">The sequence shown here is derived from an EMBL/GenBank/DDBJ whole genome shotgun (WGS) entry which is preliminary data.</text>
</comment>
<dbReference type="CDD" id="cd05399">
    <property type="entry name" value="NT_Rel-Spo_like"/>
    <property type="match status" value="1"/>
</dbReference>